<protein>
    <submittedName>
        <fullName evidence="2">Putative endonuclease related to Holliday junction resolvase</fullName>
    </submittedName>
</protein>
<dbReference type="Pfam" id="PF04471">
    <property type="entry name" value="Mrr_cat"/>
    <property type="match status" value="1"/>
</dbReference>
<keyword evidence="2" id="KW-0378">Hydrolase</keyword>
<gene>
    <name evidence="2" type="ordered locus">Dsui_0772</name>
</gene>
<dbReference type="PANTHER" id="PTHR30015:SF6">
    <property type="entry name" value="SLL1429 PROTEIN"/>
    <property type="match status" value="1"/>
</dbReference>
<dbReference type="eggNOG" id="COG1787">
    <property type="taxonomic scope" value="Bacteria"/>
</dbReference>
<dbReference type="Proteomes" id="UP000005633">
    <property type="component" value="Chromosome"/>
</dbReference>
<feature type="domain" description="Restriction endonuclease type IV Mrr" evidence="1">
    <location>
        <begin position="225"/>
        <end position="331"/>
    </location>
</feature>
<accession>G8QHM9</accession>
<organism evidence="2 3">
    <name type="scientific">Azospira oryzae (strain ATCC BAA-33 / DSM 13638 / PS)</name>
    <name type="common">Dechlorosoma suillum</name>
    <dbReference type="NCBI Taxonomy" id="640081"/>
    <lineage>
        <taxon>Bacteria</taxon>
        <taxon>Pseudomonadati</taxon>
        <taxon>Pseudomonadota</taxon>
        <taxon>Betaproteobacteria</taxon>
        <taxon>Rhodocyclales</taxon>
        <taxon>Rhodocyclaceae</taxon>
        <taxon>Azospira</taxon>
    </lineage>
</organism>
<proteinExistence type="predicted"/>
<dbReference type="KEGG" id="dsu:Dsui_0772"/>
<evidence type="ECO:0000259" key="1">
    <source>
        <dbReference type="Pfam" id="PF04471"/>
    </source>
</evidence>
<reference evidence="2 3" key="1">
    <citation type="journal article" date="2012" name="J. Bacteriol.">
        <title>Complete genome sequence of the anaerobic perchlorate-reducing bacterium Azospira suillum strain PS.</title>
        <authorList>
            <person name="Byrne-Bailey K.G."/>
            <person name="Coates J.D."/>
        </authorList>
    </citation>
    <scope>NUCLEOTIDE SEQUENCE [LARGE SCALE GENOMIC DNA]</scope>
    <source>
        <strain evidence="3">ATCC BAA-33 / DSM 13638 / PS</strain>
    </source>
</reference>
<dbReference type="InterPro" id="IPR007560">
    <property type="entry name" value="Restrct_endonuc_IV_Mrr"/>
</dbReference>
<keyword evidence="2" id="KW-0255">Endonuclease</keyword>
<evidence type="ECO:0000313" key="3">
    <source>
        <dbReference type="Proteomes" id="UP000005633"/>
    </source>
</evidence>
<dbReference type="Gene3D" id="3.40.1350.10">
    <property type="match status" value="1"/>
</dbReference>
<dbReference type="InterPro" id="IPR011856">
    <property type="entry name" value="tRNA_endonuc-like_dom_sf"/>
</dbReference>
<dbReference type="InterPro" id="IPR052906">
    <property type="entry name" value="Type_IV_Methyl-Rstrct_Enzyme"/>
</dbReference>
<dbReference type="InterPro" id="IPR011335">
    <property type="entry name" value="Restrct_endonuc-II-like"/>
</dbReference>
<evidence type="ECO:0000313" key="2">
    <source>
        <dbReference type="EMBL" id="AEV25180.1"/>
    </source>
</evidence>
<keyword evidence="2" id="KW-0540">Nuclease</keyword>
<sequence length="337" mass="37861">MSDNLIRNIVEVRSKLSTENSNKLLLALGDFVNNLKSKIEGNNLGYIYCLRAASIPFDDIPDDTTGLEELAWVTADFLIKRLNYDRYKTIYHLSDNAGHNEHIDSCFVVYYQMLSSQFSQLVSFADLNIKTINEYFDVLLRKKVLATKTNKWGDIDSSAWDSLLHEFAYDKLMGASFMSFTDDMPDYIKSHAKSCDIDNLYGRFVAAVLDEEIKQRGDCSPLITTGEDFEIHIKRLIEANVPFATVETTPRTGDDGADLLVYGNGYSIAIQAKYYSSPVGNSAVQEIYSAKAIYQTNFAVVVTNISYTKAAQEAAETLKVILATEGNIIEIIKYLLE</sequence>
<dbReference type="GO" id="GO:0009307">
    <property type="term" value="P:DNA restriction-modification system"/>
    <property type="evidence" value="ECO:0007669"/>
    <property type="project" value="InterPro"/>
</dbReference>
<dbReference type="OrthoDB" id="9797274at2"/>
<dbReference type="HOGENOM" id="CLU_822977_0_0_4"/>
<dbReference type="AlphaFoldDB" id="G8QHM9"/>
<dbReference type="PANTHER" id="PTHR30015">
    <property type="entry name" value="MRR RESTRICTION SYSTEM PROTEIN"/>
    <property type="match status" value="1"/>
</dbReference>
<name>G8QHM9_AZOOP</name>
<dbReference type="GO" id="GO:0015666">
    <property type="term" value="F:restriction endodeoxyribonuclease activity"/>
    <property type="evidence" value="ECO:0007669"/>
    <property type="project" value="TreeGrafter"/>
</dbReference>
<dbReference type="GO" id="GO:0003677">
    <property type="term" value="F:DNA binding"/>
    <property type="evidence" value="ECO:0007669"/>
    <property type="project" value="InterPro"/>
</dbReference>
<dbReference type="EMBL" id="CP003153">
    <property type="protein sequence ID" value="AEV25180.1"/>
    <property type="molecule type" value="Genomic_DNA"/>
</dbReference>
<dbReference type="RefSeq" id="WP_014235881.1">
    <property type="nucleotide sequence ID" value="NC_016616.1"/>
</dbReference>
<dbReference type="SUPFAM" id="SSF52980">
    <property type="entry name" value="Restriction endonuclease-like"/>
    <property type="match status" value="1"/>
</dbReference>